<dbReference type="Gene3D" id="3.50.90.10">
    <property type="entry name" value="YerB-like"/>
    <property type="match status" value="1"/>
</dbReference>
<feature type="region of interest" description="Disordered" evidence="1">
    <location>
        <begin position="22"/>
        <end position="68"/>
    </location>
</feature>
<feature type="compositionally biased region" description="Polar residues" evidence="1">
    <location>
        <begin position="22"/>
        <end position="32"/>
    </location>
</feature>
<feature type="signal peptide" evidence="2">
    <location>
        <begin position="1"/>
        <end position="26"/>
    </location>
</feature>
<dbReference type="InterPro" id="IPR023158">
    <property type="entry name" value="YerB-like_sf"/>
</dbReference>
<keyword evidence="5" id="KW-0449">Lipoprotein</keyword>
<evidence type="ECO:0000259" key="4">
    <source>
        <dbReference type="Pfam" id="PF17479"/>
    </source>
</evidence>
<dbReference type="InterPro" id="IPR021416">
    <property type="entry name" value="DUF3048_N"/>
</dbReference>
<gene>
    <name evidence="5" type="primary">yerB</name>
    <name evidence="5" type="ORF">HRbin22_02030</name>
</gene>
<protein>
    <submittedName>
        <fullName evidence="5">Lipoprotein YerB</fullName>
    </submittedName>
</protein>
<feature type="domain" description="DUF3048" evidence="4">
    <location>
        <begin position="250"/>
        <end position="362"/>
    </location>
</feature>
<feature type="compositionally biased region" description="Pro residues" evidence="1">
    <location>
        <begin position="49"/>
        <end position="59"/>
    </location>
</feature>
<dbReference type="EMBL" id="BEHY01000065">
    <property type="protein sequence ID" value="GBD09769.1"/>
    <property type="molecule type" value="Genomic_DNA"/>
</dbReference>
<name>A0A2H5Y8K7_9CHLR</name>
<dbReference type="SUPFAM" id="SSF159774">
    <property type="entry name" value="YerB-like"/>
    <property type="match status" value="1"/>
</dbReference>
<dbReference type="InterPro" id="IPR035328">
    <property type="entry name" value="DUF3048_C"/>
</dbReference>
<feature type="chain" id="PRO_5014163552" evidence="2">
    <location>
        <begin position="27"/>
        <end position="375"/>
    </location>
</feature>
<reference evidence="6" key="1">
    <citation type="submission" date="2017-09" db="EMBL/GenBank/DDBJ databases">
        <title>Metaegenomics of thermophilic ammonia-oxidizing enrichment culture.</title>
        <authorList>
            <person name="Kato S."/>
            <person name="Suzuki K."/>
        </authorList>
    </citation>
    <scope>NUCLEOTIDE SEQUENCE [LARGE SCALE GENOMIC DNA]</scope>
</reference>
<dbReference type="Pfam" id="PF11258">
    <property type="entry name" value="DUF3048"/>
    <property type="match status" value="1"/>
</dbReference>
<dbReference type="Proteomes" id="UP000236642">
    <property type="component" value="Unassembled WGS sequence"/>
</dbReference>
<evidence type="ECO:0000259" key="3">
    <source>
        <dbReference type="Pfam" id="PF11258"/>
    </source>
</evidence>
<evidence type="ECO:0000256" key="1">
    <source>
        <dbReference type="SAM" id="MobiDB-lite"/>
    </source>
</evidence>
<feature type="domain" description="DUF3048" evidence="3">
    <location>
        <begin position="74"/>
        <end position="222"/>
    </location>
</feature>
<dbReference type="AlphaFoldDB" id="A0A2H5Y8K7"/>
<dbReference type="Pfam" id="PF17479">
    <property type="entry name" value="DUF3048_C"/>
    <property type="match status" value="1"/>
</dbReference>
<proteinExistence type="predicted"/>
<evidence type="ECO:0000256" key="2">
    <source>
        <dbReference type="SAM" id="SignalP"/>
    </source>
</evidence>
<dbReference type="PROSITE" id="PS51257">
    <property type="entry name" value="PROKAR_LIPOPROTEIN"/>
    <property type="match status" value="1"/>
</dbReference>
<keyword evidence="2" id="KW-0732">Signal</keyword>
<organism evidence="5 6">
    <name type="scientific">Candidatus Thermoflexus japonica</name>
    <dbReference type="NCBI Taxonomy" id="2035417"/>
    <lineage>
        <taxon>Bacteria</taxon>
        <taxon>Bacillati</taxon>
        <taxon>Chloroflexota</taxon>
        <taxon>Thermoflexia</taxon>
        <taxon>Thermoflexales</taxon>
        <taxon>Thermoflexaceae</taxon>
        <taxon>Thermoflexus</taxon>
    </lineage>
</organism>
<evidence type="ECO:0000313" key="5">
    <source>
        <dbReference type="EMBL" id="GBD09769.1"/>
    </source>
</evidence>
<sequence>MAHRMLRGLWITLWLVTACASSSTPAGSRSPTPTMPPPLVVNERNITPTPSPAATPTPPSAGSINEFPPDVNPLTGLRVSDPAVLKRRPLAIKISNYPPVVRPQSGVDLADLVFEHYAEGGVTRFTAIYLGQDAEPVGSVRSARLIDLEIPAMFKAILAYSGASAGVNARIRASDFVERALSPDFGVGAPIFWRIPREGVAVEHTLFTSTRRLWEEATRRGINTPQDLRGMRFSEQPPAGGQPVSTFIVPYRVEPVTWRYDPGSGRWLRWTAGQPHMDALTGRQLSAANVAVVYAHHQTTDILEDRLGNYSIEIQIWGSGPVRIFRDGRMYEGQWQRFRREDMLHFVDAQGQPIPLKPGNTWFELVPLDMRVQLP</sequence>
<comment type="caution">
    <text evidence="5">The sequence shown here is derived from an EMBL/GenBank/DDBJ whole genome shotgun (WGS) entry which is preliminary data.</text>
</comment>
<evidence type="ECO:0000313" key="6">
    <source>
        <dbReference type="Proteomes" id="UP000236642"/>
    </source>
</evidence>
<accession>A0A2H5Y8K7</accession>